<dbReference type="EMBL" id="BKCJ010500582">
    <property type="protein sequence ID" value="GFA85229.1"/>
    <property type="molecule type" value="Genomic_DNA"/>
</dbReference>
<gene>
    <name evidence="2" type="ORF">Tci_657201</name>
</gene>
<feature type="non-terminal residue" evidence="2">
    <location>
        <position position="1"/>
    </location>
</feature>
<organism evidence="2">
    <name type="scientific">Tanacetum cinerariifolium</name>
    <name type="common">Dalmatian daisy</name>
    <name type="synonym">Chrysanthemum cinerariifolium</name>
    <dbReference type="NCBI Taxonomy" id="118510"/>
    <lineage>
        <taxon>Eukaryota</taxon>
        <taxon>Viridiplantae</taxon>
        <taxon>Streptophyta</taxon>
        <taxon>Embryophyta</taxon>
        <taxon>Tracheophyta</taxon>
        <taxon>Spermatophyta</taxon>
        <taxon>Magnoliopsida</taxon>
        <taxon>eudicotyledons</taxon>
        <taxon>Gunneridae</taxon>
        <taxon>Pentapetalae</taxon>
        <taxon>asterids</taxon>
        <taxon>campanulids</taxon>
        <taxon>Asterales</taxon>
        <taxon>Asteraceae</taxon>
        <taxon>Asteroideae</taxon>
        <taxon>Anthemideae</taxon>
        <taxon>Anthemidinae</taxon>
        <taxon>Tanacetum</taxon>
    </lineage>
</organism>
<evidence type="ECO:0000313" key="2">
    <source>
        <dbReference type="EMBL" id="GFA85229.1"/>
    </source>
</evidence>
<reference evidence="2" key="1">
    <citation type="journal article" date="2019" name="Sci. Rep.">
        <title>Draft genome of Tanacetum cinerariifolium, the natural source of mosquito coil.</title>
        <authorList>
            <person name="Yamashiro T."/>
            <person name="Shiraishi A."/>
            <person name="Satake H."/>
            <person name="Nakayama K."/>
        </authorList>
    </citation>
    <scope>NUCLEOTIDE SEQUENCE</scope>
</reference>
<evidence type="ECO:0000256" key="1">
    <source>
        <dbReference type="SAM" id="MobiDB-lite"/>
    </source>
</evidence>
<feature type="compositionally biased region" description="Basic and acidic residues" evidence="1">
    <location>
        <begin position="1"/>
        <end position="17"/>
    </location>
</feature>
<dbReference type="AlphaFoldDB" id="A0A699KAX2"/>
<proteinExistence type="predicted"/>
<accession>A0A699KAX2</accession>
<comment type="caution">
    <text evidence="2">The sequence shown here is derived from an EMBL/GenBank/DDBJ whole genome shotgun (WGS) entry which is preliminary data.</text>
</comment>
<feature type="region of interest" description="Disordered" evidence="1">
    <location>
        <begin position="1"/>
        <end position="20"/>
    </location>
</feature>
<sequence length="132" mass="13944">IGVALGEKRAKGRHEGGRLSPSLIQQAAQQDPLLYQHNLNVLAAGSCDHQLLCSGSEQHRPTNFGSLSICLKHPRKNGTPGTAPHNHSSGIHIAREDRLGPKSLGQAQTTHVGALGNHSSGFVGLGQQEWPG</sequence>
<name>A0A699KAX2_TANCI</name>
<protein>
    <submittedName>
        <fullName evidence="2">Uncharacterized protein</fullName>
    </submittedName>
</protein>